<accession>A0A2P2KYR8</accession>
<organism evidence="2">
    <name type="scientific">Rhizophora mucronata</name>
    <name type="common">Asiatic mangrove</name>
    <dbReference type="NCBI Taxonomy" id="61149"/>
    <lineage>
        <taxon>Eukaryota</taxon>
        <taxon>Viridiplantae</taxon>
        <taxon>Streptophyta</taxon>
        <taxon>Embryophyta</taxon>
        <taxon>Tracheophyta</taxon>
        <taxon>Spermatophyta</taxon>
        <taxon>Magnoliopsida</taxon>
        <taxon>eudicotyledons</taxon>
        <taxon>Gunneridae</taxon>
        <taxon>Pentapetalae</taxon>
        <taxon>rosids</taxon>
        <taxon>fabids</taxon>
        <taxon>Malpighiales</taxon>
        <taxon>Rhizophoraceae</taxon>
        <taxon>Rhizophora</taxon>
    </lineage>
</organism>
<keyword evidence="1" id="KW-0472">Membrane</keyword>
<protein>
    <submittedName>
        <fullName evidence="2">Carbonic anhydrase</fullName>
    </submittedName>
</protein>
<evidence type="ECO:0000313" key="2">
    <source>
        <dbReference type="EMBL" id="MBX10862.1"/>
    </source>
</evidence>
<evidence type="ECO:0000256" key="1">
    <source>
        <dbReference type="SAM" id="Phobius"/>
    </source>
</evidence>
<reference evidence="2" key="1">
    <citation type="submission" date="2018-02" db="EMBL/GenBank/DDBJ databases">
        <title>Rhizophora mucronata_Transcriptome.</title>
        <authorList>
            <person name="Meera S.P."/>
            <person name="Sreeshan A."/>
            <person name="Augustine A."/>
        </authorList>
    </citation>
    <scope>NUCLEOTIDE SEQUENCE</scope>
    <source>
        <tissue evidence="2">Leaf</tissue>
    </source>
</reference>
<dbReference type="EMBL" id="GGEC01030378">
    <property type="protein sequence ID" value="MBX10862.1"/>
    <property type="molecule type" value="Transcribed_RNA"/>
</dbReference>
<keyword evidence="1" id="KW-0812">Transmembrane</keyword>
<dbReference type="AlphaFoldDB" id="A0A2P2KYR8"/>
<name>A0A2P2KYR8_RHIMU</name>
<sequence length="132" mass="15159">MKQRRYLLHVGERHESKRGRYKQYLGSFFFVFLLTSRVFQLSIYLRSFLRPAMASSYVSFPMPSLQVGLMIGTGAAKTGWFLMREGGEGEELSLAKTEERSVADLLREDWTGETEVRHQPLIEAVDISPQNP</sequence>
<keyword evidence="1" id="KW-1133">Transmembrane helix</keyword>
<proteinExistence type="predicted"/>
<feature type="transmembrane region" description="Helical" evidence="1">
    <location>
        <begin position="21"/>
        <end position="45"/>
    </location>
</feature>